<accession>A0A2P2ILT4</accession>
<evidence type="ECO:0000313" key="1">
    <source>
        <dbReference type="EMBL" id="MBW82189.1"/>
    </source>
</evidence>
<sequence>MTLKHRRNIQNIAQKEKVSIFKEKNGTLGGAQVPGLIGMSGLQQKLDLSEDDQQSDKEKVNDEDRITCGGNQRLLMLAHSAELMLESEDSSNRGYGNSGTSEEQHQDWIENVSDAAAADPRCVEKKIDGMTAIDQVMSERVGCHWKGRTPRLTQIKCLARLKDELSAQQKIGEFEIEHLGGRRVRLTQIRCLARLKSQLVQEASQLRTEKCSHGNSQGRTVRLSTMKHRARSKNGLLVQEAIEDSTHMCLDSQTSQDNQTQKIIAEIFGEEESFQEVDPRQL</sequence>
<organism evidence="1">
    <name type="scientific">Rhizophora mucronata</name>
    <name type="common">Asiatic mangrove</name>
    <dbReference type="NCBI Taxonomy" id="61149"/>
    <lineage>
        <taxon>Eukaryota</taxon>
        <taxon>Viridiplantae</taxon>
        <taxon>Streptophyta</taxon>
        <taxon>Embryophyta</taxon>
        <taxon>Tracheophyta</taxon>
        <taxon>Spermatophyta</taxon>
        <taxon>Magnoliopsida</taxon>
        <taxon>eudicotyledons</taxon>
        <taxon>Gunneridae</taxon>
        <taxon>Pentapetalae</taxon>
        <taxon>rosids</taxon>
        <taxon>fabids</taxon>
        <taxon>Malpighiales</taxon>
        <taxon>Rhizophoraceae</taxon>
        <taxon>Rhizophora</taxon>
    </lineage>
</organism>
<reference evidence="1" key="1">
    <citation type="submission" date="2018-02" db="EMBL/GenBank/DDBJ databases">
        <title>Rhizophora mucronata_Transcriptome.</title>
        <authorList>
            <person name="Meera S.P."/>
            <person name="Sreeshan A."/>
            <person name="Augustine A."/>
        </authorList>
    </citation>
    <scope>NUCLEOTIDE SEQUENCE</scope>
    <source>
        <tissue evidence="1">Leaf</tissue>
    </source>
</reference>
<dbReference type="AlphaFoldDB" id="A0A2P2ILT4"/>
<proteinExistence type="predicted"/>
<name>A0A2P2ILT4_RHIMU</name>
<protein>
    <submittedName>
        <fullName evidence="1">Uncharacterized protein LOC105117470 isoform X2</fullName>
    </submittedName>
</protein>
<dbReference type="EMBL" id="GGEC01001706">
    <property type="protein sequence ID" value="MBW82189.1"/>
    <property type="molecule type" value="Transcribed_RNA"/>
</dbReference>